<dbReference type="OrthoDB" id="345166at2"/>
<comment type="caution">
    <text evidence="1">The sequence shown here is derived from an EMBL/GenBank/DDBJ whole genome shotgun (WGS) entry which is preliminary data.</text>
</comment>
<gene>
    <name evidence="1" type="ORF">EHQ18_18530</name>
</gene>
<keyword evidence="2" id="KW-1185">Reference proteome</keyword>
<accession>A0A6N4Q8E0</accession>
<protein>
    <submittedName>
        <fullName evidence="1">Uncharacterized protein</fullName>
    </submittedName>
</protein>
<dbReference type="AlphaFoldDB" id="A0A6N4Q8E0"/>
<dbReference type="EMBL" id="RQFF01000037">
    <property type="protein sequence ID" value="TGK67245.1"/>
    <property type="molecule type" value="Genomic_DNA"/>
</dbReference>
<organism evidence="1 2">
    <name type="scientific">Leptospira kanakyensis</name>
    <dbReference type="NCBI Taxonomy" id="2484968"/>
    <lineage>
        <taxon>Bacteria</taxon>
        <taxon>Pseudomonadati</taxon>
        <taxon>Spirochaetota</taxon>
        <taxon>Spirochaetia</taxon>
        <taxon>Leptospirales</taxon>
        <taxon>Leptospiraceae</taxon>
        <taxon>Leptospira</taxon>
    </lineage>
</organism>
<reference evidence="1" key="1">
    <citation type="journal article" date="2019" name="PLoS Negl. Trop. Dis.">
        <title>Revisiting the worldwide diversity of Leptospira species in the environment.</title>
        <authorList>
            <person name="Vincent A.T."/>
            <person name="Schiettekatte O."/>
            <person name="Bourhy P."/>
            <person name="Veyrier F.J."/>
            <person name="Picardeau M."/>
        </authorList>
    </citation>
    <scope>NUCLEOTIDE SEQUENCE [LARGE SCALE GENOMIC DNA]</scope>
    <source>
        <strain evidence="1">201800293</strain>
    </source>
</reference>
<name>A0A6N4Q8E0_9LEPT</name>
<evidence type="ECO:0000313" key="2">
    <source>
        <dbReference type="Proteomes" id="UP000297239"/>
    </source>
</evidence>
<proteinExistence type="predicted"/>
<sequence length="84" mass="9720">MLIEAFDMPIADDLDFPEIYSRQRSFLKSDDLVSSQERMSDIQRVLGYFPTIDSRTIEVTNKDKQKPIGIYFRTKTNAEVALSL</sequence>
<dbReference type="Proteomes" id="UP000297239">
    <property type="component" value="Unassembled WGS sequence"/>
</dbReference>
<evidence type="ECO:0000313" key="1">
    <source>
        <dbReference type="EMBL" id="TGK67245.1"/>
    </source>
</evidence>